<evidence type="ECO:0000256" key="5">
    <source>
        <dbReference type="ARBA" id="ARBA00022679"/>
    </source>
</evidence>
<dbReference type="RefSeq" id="WP_099613209.1">
    <property type="nucleotide sequence ID" value="NZ_KZ319367.1"/>
</dbReference>
<evidence type="ECO:0000259" key="16">
    <source>
        <dbReference type="Pfam" id="PF16824"/>
    </source>
</evidence>
<evidence type="ECO:0000256" key="14">
    <source>
        <dbReference type="SAM" id="SignalP"/>
    </source>
</evidence>
<proteinExistence type="inferred from homology"/>
<evidence type="ECO:0000256" key="6">
    <source>
        <dbReference type="ARBA" id="ARBA00022729"/>
    </source>
</evidence>
<accession>A0A2G1URY0</accession>
<dbReference type="InterPro" id="IPR034655">
    <property type="entry name" value="AlgX_N"/>
</dbReference>
<feature type="domain" description="Alginate biosynthesis protein AlgX C-terminal carbohydrate-binding module" evidence="16">
    <location>
        <begin position="365"/>
        <end position="485"/>
    </location>
</feature>
<sequence length="487" mass="54692">MEKVSVNYLGRRSEWGAGLRKLQLRSLALLATLAWNSQATAAEPPRYDVQNCCDLCPFAADAASYDTSYLKNFLMLVQGEDGWLFRSDAELPQQFGPSPEGMRQFERFARHLKQTTGTEMVLVYQPTKGLVHPDKIPDTSPVPFSWSFARANYVATLDRFRSAGLVVPDLTPLLQEEDREDAFYFKRDHHWTPYGARRTAKLVADRIRQMPVFSELEQQEFVTSRTGLMRKDGSLQDAARRICGFAYPSQYVDEFRTEAVGGGSASEAGALFGDESMPPITLVGTSNSMGAQDYNFAGALQEFLGVEVLNAAVAGGSYDGSMFEYLMSDNFRQSPPRILIWEVPAYHNLDSNEFYRQVRPMVNGGCEASDVVLEKTAPVKAGITEVLYNGGGQFHELPSGRYVVDLQFSDPGVKEVDALIWYVFGRKDRVDLEYGSRVETTGRFMFELQDGEGWRDELFMSLDLELKPEQVSDGLTVTTRLCKRQDI</sequence>
<evidence type="ECO:0000259" key="15">
    <source>
        <dbReference type="Pfam" id="PF16822"/>
    </source>
</evidence>
<evidence type="ECO:0000256" key="12">
    <source>
        <dbReference type="PIRSR" id="PIRSR638639-50"/>
    </source>
</evidence>
<comment type="pathway">
    <text evidence="2">Glycan biosynthesis; alginate biosynthesis.</text>
</comment>
<comment type="similarity">
    <text evidence="3">Belongs to the AlgX family.</text>
</comment>
<evidence type="ECO:0000313" key="18">
    <source>
        <dbReference type="Proteomes" id="UP000231409"/>
    </source>
</evidence>
<dbReference type="Pfam" id="PF16822">
    <property type="entry name" value="ALGX"/>
    <property type="match status" value="1"/>
</dbReference>
<comment type="subcellular location">
    <subcellularLocation>
        <location evidence="1">Periplasm</location>
    </subcellularLocation>
</comment>
<gene>
    <name evidence="17" type="ORF">CLH61_00785</name>
</gene>
<dbReference type="InterPro" id="IPR031811">
    <property type="entry name" value="ALGX/ALGJ_SGNH-like"/>
</dbReference>
<keyword evidence="10" id="KW-0012">Acyltransferase</keyword>
<dbReference type="AlphaFoldDB" id="A0A2G1URY0"/>
<reference evidence="17 18" key="1">
    <citation type="submission" date="2017-09" db="EMBL/GenBank/DDBJ databases">
        <title>The draft genome sequences of Marinobacter sp. PWS21.</title>
        <authorList>
            <person name="Cao J."/>
        </authorList>
    </citation>
    <scope>NUCLEOTIDE SEQUENCE [LARGE SCALE GENOMIC DNA]</scope>
    <source>
        <strain evidence="17 18">PWS21</strain>
    </source>
</reference>
<keyword evidence="7" id="KW-0574">Periplasm</keyword>
<dbReference type="InterPro" id="IPR031798">
    <property type="entry name" value="AlgX_C"/>
</dbReference>
<dbReference type="CDD" id="cd14441">
    <property type="entry name" value="AlgX_N"/>
    <property type="match status" value="1"/>
</dbReference>
<dbReference type="GO" id="GO:0042597">
    <property type="term" value="C:periplasmic space"/>
    <property type="evidence" value="ECO:0007669"/>
    <property type="project" value="UniProtKB-SubCell"/>
</dbReference>
<evidence type="ECO:0000256" key="8">
    <source>
        <dbReference type="ARBA" id="ARBA00022841"/>
    </source>
</evidence>
<evidence type="ECO:0000256" key="4">
    <source>
        <dbReference type="ARBA" id="ARBA00013937"/>
    </source>
</evidence>
<feature type="disulfide bond" evidence="13">
    <location>
        <begin position="56"/>
        <end position="243"/>
    </location>
</feature>
<keyword evidence="6 14" id="KW-0732">Signal</keyword>
<evidence type="ECO:0000256" key="11">
    <source>
        <dbReference type="ARBA" id="ARBA00032384"/>
    </source>
</evidence>
<feature type="active site" description="Proton acceptor" evidence="12">
    <location>
        <position position="190"/>
    </location>
</feature>
<evidence type="ECO:0000256" key="2">
    <source>
        <dbReference type="ARBA" id="ARBA00005182"/>
    </source>
</evidence>
<evidence type="ECO:0000256" key="3">
    <source>
        <dbReference type="ARBA" id="ARBA00006553"/>
    </source>
</evidence>
<dbReference type="UniPathway" id="UPA00286"/>
<feature type="active site" description="Nucleophile" evidence="12">
    <location>
        <position position="286"/>
    </location>
</feature>
<evidence type="ECO:0000256" key="7">
    <source>
        <dbReference type="ARBA" id="ARBA00022764"/>
    </source>
</evidence>
<feature type="chain" id="PRO_5013814054" description="Alginate biosynthesis protein AlgX" evidence="14">
    <location>
        <begin position="42"/>
        <end position="487"/>
    </location>
</feature>
<dbReference type="Gene3D" id="2.60.120.1380">
    <property type="entry name" value="C-terminal carbohydrate-binding module"/>
    <property type="match status" value="1"/>
</dbReference>
<dbReference type="CDD" id="cd14487">
    <property type="entry name" value="AlgX_C"/>
    <property type="match status" value="1"/>
</dbReference>
<keyword evidence="8" id="KW-0016">Alginate biosynthesis</keyword>
<evidence type="ECO:0000313" key="17">
    <source>
        <dbReference type="EMBL" id="PHQ17180.1"/>
    </source>
</evidence>
<feature type="active site" evidence="12">
    <location>
        <position position="188"/>
    </location>
</feature>
<name>A0A2G1URY0_9GAMM</name>
<evidence type="ECO:0000256" key="10">
    <source>
        <dbReference type="ARBA" id="ARBA00023315"/>
    </source>
</evidence>
<feature type="signal peptide" evidence="14">
    <location>
        <begin position="1"/>
        <end position="41"/>
    </location>
</feature>
<keyword evidence="18" id="KW-1185">Reference proteome</keyword>
<keyword evidence="9 13" id="KW-1015">Disulfide bond</keyword>
<dbReference type="InterPro" id="IPR038639">
    <property type="entry name" value="AlgX_C_sf"/>
</dbReference>
<feature type="domain" description="AlgX/AlgJ SGNH hydrolase-like" evidence="15">
    <location>
        <begin position="76"/>
        <end position="344"/>
    </location>
</feature>
<dbReference type="Pfam" id="PF16824">
    <property type="entry name" value="CBM_26"/>
    <property type="match status" value="1"/>
</dbReference>
<evidence type="ECO:0000256" key="1">
    <source>
        <dbReference type="ARBA" id="ARBA00004418"/>
    </source>
</evidence>
<keyword evidence="5" id="KW-0808">Transferase</keyword>
<dbReference type="GO" id="GO:0016746">
    <property type="term" value="F:acyltransferase activity"/>
    <property type="evidence" value="ECO:0007669"/>
    <property type="project" value="UniProtKB-KW"/>
</dbReference>
<comment type="caution">
    <text evidence="17">The sequence shown here is derived from an EMBL/GenBank/DDBJ whole genome shotgun (WGS) entry which is preliminary data.</text>
</comment>
<dbReference type="EMBL" id="NTFH01000001">
    <property type="protein sequence ID" value="PHQ17180.1"/>
    <property type="molecule type" value="Genomic_DNA"/>
</dbReference>
<protein>
    <recommendedName>
        <fullName evidence="4">Alginate biosynthesis protein AlgX</fullName>
    </recommendedName>
    <alternativeName>
        <fullName evidence="11">Probable alginate O-acetyltransferase AlgX</fullName>
    </alternativeName>
</protein>
<dbReference type="Proteomes" id="UP000231409">
    <property type="component" value="Unassembled WGS sequence"/>
</dbReference>
<evidence type="ECO:0000256" key="9">
    <source>
        <dbReference type="ARBA" id="ARBA00023157"/>
    </source>
</evidence>
<dbReference type="GO" id="GO:0042121">
    <property type="term" value="P:alginic acid biosynthetic process"/>
    <property type="evidence" value="ECO:0007669"/>
    <property type="project" value="UniProtKB-UniPathway"/>
</dbReference>
<organism evidence="17 18">
    <name type="scientific">Marinobacter profundi</name>
    <dbReference type="NCBI Taxonomy" id="2666256"/>
    <lineage>
        <taxon>Bacteria</taxon>
        <taxon>Pseudomonadati</taxon>
        <taxon>Pseudomonadota</taxon>
        <taxon>Gammaproteobacteria</taxon>
        <taxon>Pseudomonadales</taxon>
        <taxon>Marinobacteraceae</taxon>
        <taxon>Marinobacter</taxon>
    </lineage>
</organism>
<feature type="disulfide bond" evidence="13">
    <location>
        <begin position="366"/>
        <end position="482"/>
    </location>
</feature>
<evidence type="ECO:0000256" key="13">
    <source>
        <dbReference type="PIRSR" id="PIRSR638639-51"/>
    </source>
</evidence>